<name>A0AAD3GZS2_9STRA</name>
<dbReference type="CDD" id="cd17748">
    <property type="entry name" value="BRCT_DNA_ligase_like"/>
    <property type="match status" value="1"/>
</dbReference>
<dbReference type="InterPro" id="IPR003593">
    <property type="entry name" value="AAA+_ATPase"/>
</dbReference>
<dbReference type="SUPFAM" id="SSF52540">
    <property type="entry name" value="P-loop containing nucleoside triphosphate hydrolases"/>
    <property type="match status" value="2"/>
</dbReference>
<evidence type="ECO:0000313" key="5">
    <source>
        <dbReference type="Proteomes" id="UP001054902"/>
    </source>
</evidence>
<dbReference type="SUPFAM" id="SSF52113">
    <property type="entry name" value="BRCT domain"/>
    <property type="match status" value="1"/>
</dbReference>
<dbReference type="GO" id="GO:0016787">
    <property type="term" value="F:hydrolase activity"/>
    <property type="evidence" value="ECO:0007669"/>
    <property type="project" value="UniProtKB-KW"/>
</dbReference>
<dbReference type="Pfam" id="PF05970">
    <property type="entry name" value="PIF1"/>
    <property type="match status" value="1"/>
</dbReference>
<keyword evidence="1" id="KW-0234">DNA repair</keyword>
<dbReference type="Proteomes" id="UP001054902">
    <property type="component" value="Unassembled WGS sequence"/>
</dbReference>
<keyword evidence="1" id="KW-0547">Nucleotide-binding</keyword>
<dbReference type="Gene3D" id="3.40.50.300">
    <property type="entry name" value="P-loop containing nucleotide triphosphate hydrolases"/>
    <property type="match status" value="2"/>
</dbReference>
<dbReference type="GO" id="GO:0043139">
    <property type="term" value="F:5'-3' DNA helicase activity"/>
    <property type="evidence" value="ECO:0007669"/>
    <property type="project" value="UniProtKB-EC"/>
</dbReference>
<dbReference type="PROSITE" id="PS50172">
    <property type="entry name" value="BRCT"/>
    <property type="match status" value="1"/>
</dbReference>
<evidence type="ECO:0000313" key="4">
    <source>
        <dbReference type="EMBL" id="GFH45332.1"/>
    </source>
</evidence>
<protein>
    <recommendedName>
        <fullName evidence="1">ATP-dependent DNA helicase</fullName>
        <ecNumber evidence="1">5.6.2.3</ecNumber>
    </recommendedName>
</protein>
<dbReference type="InterPro" id="IPR036420">
    <property type="entry name" value="BRCT_dom_sf"/>
</dbReference>
<evidence type="ECO:0000256" key="2">
    <source>
        <dbReference type="SAM" id="MobiDB-lite"/>
    </source>
</evidence>
<dbReference type="SMART" id="SM00382">
    <property type="entry name" value="AAA"/>
    <property type="match status" value="1"/>
</dbReference>
<sequence>MENSKQSTDIKRKIEEDIGPSNKKAKEEPGYVFLNEQQQEAVDRAKAGENIFITGPGGVGKSLVLREIIKHFKNKFNKDEEKYTKIPGEDQSPDGVSSGLLGVVTPTGISAVALPNGQTIHSFSGVGIPEVRGDFGRVWGKSKTRNHRELWYYLRVLIIDEISMLPAEFLDYLSYEICKIRGTPSTVPFGGIQLIFCGDFLQLPPIPRPIQDIRKLVEIGVDQSKLYNARGFAFQSNVWKNANLTVLELSHNYRQADAAMLEANAKIRFGIVDEQTRQVIMSCDRKLPEKLGIQATELYATNTDVDHVNMERLNKLPGRNVVYRSHDGVITDLGDDDDDKEDDDDDDDEISGLGESVEIDGEKSATKNREKRRAKAEKFLWELSFFDDCIAKPSLELKPNAQVMRIKNEVGGGQVNGSRGVVLGFAKITAEKKPYEELEDDDYEILTENYSHRNLPVVRYLNGEQKVVPYEEFSQRIEGIGSCIRSQIPLKLAWAITVHKSQGMSIDYLKVDLSKVFADGQTYVALSRARSKEGLEVRGFSKEKVHADERALDFYKNPKADFPHWTRAWSTADEAMNETEYGETLQVPTAKHGALQDLKIVITGDPLGISRFDLENLIRDCDGKVMSNVSRKTNYLVIGGTGQFEDGRSLVTGKKYEKAKKIIDGPNQSNLQIINQAQLYELIGSDTKQGDHFEFNDDLFNDPAFLASCP</sequence>
<evidence type="ECO:0000256" key="1">
    <source>
        <dbReference type="RuleBase" id="RU363044"/>
    </source>
</evidence>
<dbReference type="Pfam" id="PF00533">
    <property type="entry name" value="BRCT"/>
    <property type="match status" value="1"/>
</dbReference>
<proteinExistence type="inferred from homology"/>
<keyword evidence="1" id="KW-0378">Hydrolase</keyword>
<dbReference type="EMBL" id="BLLK01000020">
    <property type="protein sequence ID" value="GFH45332.1"/>
    <property type="molecule type" value="Genomic_DNA"/>
</dbReference>
<evidence type="ECO:0000259" key="3">
    <source>
        <dbReference type="PROSITE" id="PS50172"/>
    </source>
</evidence>
<feature type="region of interest" description="Disordered" evidence="2">
    <location>
        <begin position="1"/>
        <end position="30"/>
    </location>
</feature>
<comment type="caution">
    <text evidence="4">The sequence shown here is derived from an EMBL/GenBank/DDBJ whole genome shotgun (WGS) entry which is preliminary data.</text>
</comment>
<feature type="domain" description="BRCT" evidence="3">
    <location>
        <begin position="590"/>
        <end position="683"/>
    </location>
</feature>
<dbReference type="InterPro" id="IPR051055">
    <property type="entry name" value="PIF1_helicase"/>
</dbReference>
<feature type="region of interest" description="Disordered" evidence="2">
    <location>
        <begin position="327"/>
        <end position="354"/>
    </location>
</feature>
<keyword evidence="1" id="KW-0227">DNA damage</keyword>
<dbReference type="CDD" id="cd18809">
    <property type="entry name" value="SF1_C_RecD"/>
    <property type="match status" value="1"/>
</dbReference>
<feature type="compositionally biased region" description="Acidic residues" evidence="2">
    <location>
        <begin position="333"/>
        <end position="350"/>
    </location>
</feature>
<dbReference type="EC" id="5.6.2.3" evidence="1"/>
<dbReference type="AlphaFoldDB" id="A0AAD3GZS2"/>
<organism evidence="4 5">
    <name type="scientific">Chaetoceros tenuissimus</name>
    <dbReference type="NCBI Taxonomy" id="426638"/>
    <lineage>
        <taxon>Eukaryota</taxon>
        <taxon>Sar</taxon>
        <taxon>Stramenopiles</taxon>
        <taxon>Ochrophyta</taxon>
        <taxon>Bacillariophyta</taxon>
        <taxon>Coscinodiscophyceae</taxon>
        <taxon>Chaetocerotophycidae</taxon>
        <taxon>Chaetocerotales</taxon>
        <taxon>Chaetocerotaceae</taxon>
        <taxon>Chaetoceros</taxon>
    </lineage>
</organism>
<dbReference type="PANTHER" id="PTHR47642">
    <property type="entry name" value="ATP-DEPENDENT DNA HELICASE"/>
    <property type="match status" value="1"/>
</dbReference>
<dbReference type="Gene3D" id="3.40.50.10190">
    <property type="entry name" value="BRCT domain"/>
    <property type="match status" value="1"/>
</dbReference>
<dbReference type="InterPro" id="IPR001357">
    <property type="entry name" value="BRCT_dom"/>
</dbReference>
<dbReference type="GO" id="GO:0006310">
    <property type="term" value="P:DNA recombination"/>
    <property type="evidence" value="ECO:0007669"/>
    <property type="project" value="UniProtKB-KW"/>
</dbReference>
<dbReference type="GO" id="GO:0000723">
    <property type="term" value="P:telomere maintenance"/>
    <property type="evidence" value="ECO:0007669"/>
    <property type="project" value="InterPro"/>
</dbReference>
<dbReference type="InterPro" id="IPR010285">
    <property type="entry name" value="DNA_helicase_pif1-like_DEAD"/>
</dbReference>
<dbReference type="GO" id="GO:0006281">
    <property type="term" value="P:DNA repair"/>
    <property type="evidence" value="ECO:0007669"/>
    <property type="project" value="UniProtKB-KW"/>
</dbReference>
<comment type="catalytic activity">
    <reaction evidence="1">
        <text>ATP + H2O = ADP + phosphate + H(+)</text>
        <dbReference type="Rhea" id="RHEA:13065"/>
        <dbReference type="ChEBI" id="CHEBI:15377"/>
        <dbReference type="ChEBI" id="CHEBI:15378"/>
        <dbReference type="ChEBI" id="CHEBI:30616"/>
        <dbReference type="ChEBI" id="CHEBI:43474"/>
        <dbReference type="ChEBI" id="CHEBI:456216"/>
        <dbReference type="EC" id="5.6.2.3"/>
    </reaction>
</comment>
<keyword evidence="1" id="KW-0233">DNA recombination</keyword>
<keyword evidence="1" id="KW-0067">ATP-binding</keyword>
<keyword evidence="1" id="KW-0347">Helicase</keyword>
<reference evidence="4 5" key="1">
    <citation type="journal article" date="2021" name="Sci. Rep.">
        <title>The genome of the diatom Chaetoceros tenuissimus carries an ancient integrated fragment of an extant virus.</title>
        <authorList>
            <person name="Hongo Y."/>
            <person name="Kimura K."/>
            <person name="Takaki Y."/>
            <person name="Yoshida Y."/>
            <person name="Baba S."/>
            <person name="Kobayashi G."/>
            <person name="Nagasaki K."/>
            <person name="Hano T."/>
            <person name="Tomaru Y."/>
        </authorList>
    </citation>
    <scope>NUCLEOTIDE SEQUENCE [LARGE SCALE GENOMIC DNA]</scope>
    <source>
        <strain evidence="4 5">NIES-3715</strain>
    </source>
</reference>
<dbReference type="PANTHER" id="PTHR47642:SF5">
    <property type="entry name" value="ATP-DEPENDENT DNA HELICASE"/>
    <property type="match status" value="1"/>
</dbReference>
<comment type="similarity">
    <text evidence="1">Belongs to the helicase family.</text>
</comment>
<comment type="cofactor">
    <cofactor evidence="1">
        <name>Mg(2+)</name>
        <dbReference type="ChEBI" id="CHEBI:18420"/>
    </cofactor>
</comment>
<dbReference type="GO" id="GO:0005524">
    <property type="term" value="F:ATP binding"/>
    <property type="evidence" value="ECO:0007669"/>
    <property type="project" value="UniProtKB-KW"/>
</dbReference>
<gene>
    <name evidence="4" type="ORF">CTEN210_01806</name>
</gene>
<keyword evidence="5" id="KW-1185">Reference proteome</keyword>
<dbReference type="InterPro" id="IPR027417">
    <property type="entry name" value="P-loop_NTPase"/>
</dbReference>
<accession>A0AAD3GZS2</accession>